<dbReference type="FunFam" id="3.30.70.270:FF:000003">
    <property type="entry name" value="Transposon Ty3-G Gag-Pol polyprotein"/>
    <property type="match status" value="1"/>
</dbReference>
<dbReference type="InterPro" id="IPR043502">
    <property type="entry name" value="DNA/RNA_pol_sf"/>
</dbReference>
<organism evidence="2 3">
    <name type="scientific">Candolleomyces eurysporus</name>
    <dbReference type="NCBI Taxonomy" id="2828524"/>
    <lineage>
        <taxon>Eukaryota</taxon>
        <taxon>Fungi</taxon>
        <taxon>Dikarya</taxon>
        <taxon>Basidiomycota</taxon>
        <taxon>Agaricomycotina</taxon>
        <taxon>Agaricomycetes</taxon>
        <taxon>Agaricomycetidae</taxon>
        <taxon>Agaricales</taxon>
        <taxon>Agaricineae</taxon>
        <taxon>Psathyrellaceae</taxon>
        <taxon>Candolleomyces</taxon>
    </lineage>
</organism>
<feature type="domain" description="Reverse transcriptase" evidence="1">
    <location>
        <begin position="161"/>
        <end position="271"/>
    </location>
</feature>
<dbReference type="SUPFAM" id="SSF56672">
    <property type="entry name" value="DNA/RNA polymerases"/>
    <property type="match status" value="1"/>
</dbReference>
<evidence type="ECO:0000313" key="2">
    <source>
        <dbReference type="EMBL" id="KAJ2925521.1"/>
    </source>
</evidence>
<gene>
    <name evidence="2" type="ORF">H1R20_g11573</name>
</gene>
<proteinExistence type="predicted"/>
<protein>
    <recommendedName>
        <fullName evidence="1">Reverse transcriptase domain-containing protein</fullName>
    </recommendedName>
</protein>
<dbReference type="CDD" id="cd01647">
    <property type="entry name" value="RT_LTR"/>
    <property type="match status" value="1"/>
</dbReference>
<dbReference type="Pfam" id="PF00078">
    <property type="entry name" value="RVT_1"/>
    <property type="match status" value="1"/>
</dbReference>
<dbReference type="EMBL" id="JANBPK010001163">
    <property type="protein sequence ID" value="KAJ2925521.1"/>
    <property type="molecule type" value="Genomic_DNA"/>
</dbReference>
<accession>A0A9W8MCK3</accession>
<sequence length="320" mass="35909">MVPPSPGPPLPSGTSPWLGVATSATVAALVSAIESELTSAAALDIDQSFRREYGNVFGALPLVHELPSDNLCRIALIDATKSIESRSYALPRKYQEAWSTIIDDHLTAGRIRPSDSHHASPSFLIPKADPTALPQWVIDYQQLDKTPLPQVDDILANAAKGKYWAKFDMTNSFFQTCMHPDDIPLTVTSTPMGFKNSPQMHQQHMRHALADYVGKFCHMYLDDIIVWSSSLEEHRRNLCLILDAIQAHKLFLNATKAVFCCMEVKFLGHIIGHDGIKPDGSKTVPWLAKEVCRFLSQQRLLELFLYDRKFEGELRLNQQR</sequence>
<dbReference type="Gene3D" id="3.30.70.270">
    <property type="match status" value="1"/>
</dbReference>
<comment type="caution">
    <text evidence="2">The sequence shown here is derived from an EMBL/GenBank/DDBJ whole genome shotgun (WGS) entry which is preliminary data.</text>
</comment>
<feature type="non-terminal residue" evidence="2">
    <location>
        <position position="1"/>
    </location>
</feature>
<dbReference type="OrthoDB" id="3268967at2759"/>
<dbReference type="PANTHER" id="PTHR33064:SF37">
    <property type="entry name" value="RIBONUCLEASE H"/>
    <property type="match status" value="1"/>
</dbReference>
<dbReference type="AlphaFoldDB" id="A0A9W8MCK3"/>
<dbReference type="PANTHER" id="PTHR33064">
    <property type="entry name" value="POL PROTEIN"/>
    <property type="match status" value="1"/>
</dbReference>
<evidence type="ECO:0000313" key="3">
    <source>
        <dbReference type="Proteomes" id="UP001140091"/>
    </source>
</evidence>
<dbReference type="Proteomes" id="UP001140091">
    <property type="component" value="Unassembled WGS sequence"/>
</dbReference>
<dbReference type="InterPro" id="IPR043128">
    <property type="entry name" value="Rev_trsase/Diguanyl_cyclase"/>
</dbReference>
<dbReference type="InterPro" id="IPR051320">
    <property type="entry name" value="Viral_Replic_Matur_Polypro"/>
</dbReference>
<keyword evidence="3" id="KW-1185">Reference proteome</keyword>
<dbReference type="Gene3D" id="3.10.10.10">
    <property type="entry name" value="HIV Type 1 Reverse Transcriptase, subunit A, domain 1"/>
    <property type="match status" value="1"/>
</dbReference>
<dbReference type="InterPro" id="IPR000477">
    <property type="entry name" value="RT_dom"/>
</dbReference>
<name>A0A9W8MCK3_9AGAR</name>
<evidence type="ECO:0000259" key="1">
    <source>
        <dbReference type="Pfam" id="PF00078"/>
    </source>
</evidence>
<reference evidence="2" key="1">
    <citation type="submission" date="2022-06" db="EMBL/GenBank/DDBJ databases">
        <title>Genome Sequence of Candolleomyces eurysporus.</title>
        <authorList>
            <person name="Buettner E."/>
        </authorList>
    </citation>
    <scope>NUCLEOTIDE SEQUENCE</scope>
    <source>
        <strain evidence="2">VTCC 930004</strain>
    </source>
</reference>